<evidence type="ECO:0000256" key="1">
    <source>
        <dbReference type="ARBA" id="ARBA00009437"/>
    </source>
</evidence>
<feature type="domain" description="HTH lysR-type" evidence="5">
    <location>
        <begin position="3"/>
        <end position="64"/>
    </location>
</feature>
<evidence type="ECO:0000259" key="5">
    <source>
        <dbReference type="PROSITE" id="PS50931"/>
    </source>
</evidence>
<accession>A0A934QZI8</accession>
<dbReference type="PROSITE" id="PS50931">
    <property type="entry name" value="HTH_LYSR"/>
    <property type="match status" value="1"/>
</dbReference>
<dbReference type="SUPFAM" id="SSF46785">
    <property type="entry name" value="Winged helix' DNA-binding domain"/>
    <property type="match status" value="1"/>
</dbReference>
<dbReference type="InterPro" id="IPR036388">
    <property type="entry name" value="WH-like_DNA-bd_sf"/>
</dbReference>
<gene>
    <name evidence="6" type="ORF">JHE00_34415</name>
</gene>
<dbReference type="InterPro" id="IPR050950">
    <property type="entry name" value="HTH-type_LysR_regulators"/>
</dbReference>
<dbReference type="Gene3D" id="1.10.10.10">
    <property type="entry name" value="Winged helix-like DNA-binding domain superfamily/Winged helix DNA-binding domain"/>
    <property type="match status" value="1"/>
</dbReference>
<protein>
    <submittedName>
        <fullName evidence="6">LysR family transcriptional regulator</fullName>
    </submittedName>
</protein>
<evidence type="ECO:0000256" key="4">
    <source>
        <dbReference type="ARBA" id="ARBA00023163"/>
    </source>
</evidence>
<dbReference type="Proteomes" id="UP000635245">
    <property type="component" value="Unassembled WGS sequence"/>
</dbReference>
<dbReference type="InterPro" id="IPR005119">
    <property type="entry name" value="LysR_subst-bd"/>
</dbReference>
<dbReference type="EMBL" id="JAENJH010000021">
    <property type="protein sequence ID" value="MBK1789451.1"/>
    <property type="molecule type" value="Genomic_DNA"/>
</dbReference>
<proteinExistence type="inferred from homology"/>
<evidence type="ECO:0000256" key="2">
    <source>
        <dbReference type="ARBA" id="ARBA00023015"/>
    </source>
</evidence>
<organism evidence="6 7">
    <name type="scientific">Prauserella cavernicola</name>
    <dbReference type="NCBI Taxonomy" id="2800127"/>
    <lineage>
        <taxon>Bacteria</taxon>
        <taxon>Bacillati</taxon>
        <taxon>Actinomycetota</taxon>
        <taxon>Actinomycetes</taxon>
        <taxon>Pseudonocardiales</taxon>
        <taxon>Pseudonocardiaceae</taxon>
        <taxon>Prauserella</taxon>
    </lineage>
</organism>
<dbReference type="Pfam" id="PF00126">
    <property type="entry name" value="HTH_1"/>
    <property type="match status" value="1"/>
</dbReference>
<dbReference type="GO" id="GO:0005829">
    <property type="term" value="C:cytosol"/>
    <property type="evidence" value="ECO:0007669"/>
    <property type="project" value="TreeGrafter"/>
</dbReference>
<keyword evidence="2" id="KW-0805">Transcription regulation</keyword>
<reference evidence="6" key="1">
    <citation type="submission" date="2020-12" db="EMBL/GenBank/DDBJ databases">
        <title>Prauserella sp. ASG 168, a novel actinomycete isolated from cave rock.</title>
        <authorList>
            <person name="Suriyachadkun C."/>
        </authorList>
    </citation>
    <scope>NUCLEOTIDE SEQUENCE</scope>
    <source>
        <strain evidence="6">ASG 168</strain>
    </source>
</reference>
<dbReference type="AlphaFoldDB" id="A0A934QZI8"/>
<dbReference type="PANTHER" id="PTHR30419">
    <property type="entry name" value="HTH-TYPE TRANSCRIPTIONAL REGULATOR YBHD"/>
    <property type="match status" value="1"/>
</dbReference>
<dbReference type="SUPFAM" id="SSF53850">
    <property type="entry name" value="Periplasmic binding protein-like II"/>
    <property type="match status" value="1"/>
</dbReference>
<keyword evidence="4" id="KW-0804">Transcription</keyword>
<evidence type="ECO:0000313" key="6">
    <source>
        <dbReference type="EMBL" id="MBK1789451.1"/>
    </source>
</evidence>
<comment type="similarity">
    <text evidence="1">Belongs to the LysR transcriptional regulatory family.</text>
</comment>
<evidence type="ECO:0000256" key="3">
    <source>
        <dbReference type="ARBA" id="ARBA00023125"/>
    </source>
</evidence>
<evidence type="ECO:0000313" key="7">
    <source>
        <dbReference type="Proteomes" id="UP000635245"/>
    </source>
</evidence>
<dbReference type="Gene3D" id="3.40.190.10">
    <property type="entry name" value="Periplasmic binding protein-like II"/>
    <property type="match status" value="2"/>
</dbReference>
<comment type="caution">
    <text evidence="6">The sequence shown here is derived from an EMBL/GenBank/DDBJ whole genome shotgun (WGS) entry which is preliminary data.</text>
</comment>
<dbReference type="PANTHER" id="PTHR30419:SF8">
    <property type="entry name" value="NITROGEN ASSIMILATION TRANSCRIPTIONAL ACTIVATOR-RELATED"/>
    <property type="match status" value="1"/>
</dbReference>
<dbReference type="GO" id="GO:0003700">
    <property type="term" value="F:DNA-binding transcription factor activity"/>
    <property type="evidence" value="ECO:0007669"/>
    <property type="project" value="InterPro"/>
</dbReference>
<dbReference type="InterPro" id="IPR036390">
    <property type="entry name" value="WH_DNA-bd_sf"/>
</dbReference>
<dbReference type="RefSeq" id="WP_200326363.1">
    <property type="nucleotide sequence ID" value="NZ_JAENJH010000021.1"/>
</dbReference>
<dbReference type="InterPro" id="IPR000847">
    <property type="entry name" value="LysR_HTH_N"/>
</dbReference>
<keyword evidence="3" id="KW-0238">DNA-binding</keyword>
<name>A0A934QZI8_9PSEU</name>
<dbReference type="Pfam" id="PF03466">
    <property type="entry name" value="LysR_substrate"/>
    <property type="match status" value="1"/>
</dbReference>
<dbReference type="GO" id="GO:0003677">
    <property type="term" value="F:DNA binding"/>
    <property type="evidence" value="ECO:0007669"/>
    <property type="project" value="UniProtKB-KW"/>
</dbReference>
<keyword evidence="7" id="KW-1185">Reference proteome</keyword>
<sequence length="319" mass="34255">MPLDPRRLLLLRTVRRMGSVIAAARALHLTPSGVSQHLAKLEAEVGLSLVDREYRGGGRAIRLTPAGQALAEHAERVANALTAAERGMDEYRSTPQGPVRIGGFSVALSELAAPVAMRLATTHPALNPSIYEVPEPQVLRMLADGDLDLVLSERVEGRVFTGSPRIVEVELVRDPFRVVVPDSWPADVDEAALLRRPWITTSYGAATRRTLEEMCREHGLELDAHDIGTGSAPTLLALVANGLGATIIPALTLRQNPSSNVRISNAIADPGSRVLTVLCRDDAPPLVTWLVAELKRFASSELQPAALPRPDAGQVSGRS</sequence>